<dbReference type="Gene3D" id="3.30.565.10">
    <property type="entry name" value="Histidine kinase-like ATPase, C-terminal domain"/>
    <property type="match status" value="1"/>
</dbReference>
<dbReference type="InterPro" id="IPR001789">
    <property type="entry name" value="Sig_transdc_resp-reg_receiver"/>
</dbReference>
<feature type="domain" description="Response regulatory" evidence="6">
    <location>
        <begin position="570"/>
        <end position="681"/>
    </location>
</feature>
<comment type="catalytic activity">
    <reaction evidence="1">
        <text>ATP + protein L-histidine = ADP + protein N-phospho-L-histidine.</text>
        <dbReference type="EC" id="2.7.13.3"/>
    </reaction>
</comment>
<dbReference type="GO" id="GO:0016301">
    <property type="term" value="F:kinase activity"/>
    <property type="evidence" value="ECO:0007669"/>
    <property type="project" value="UniProtKB-KW"/>
</dbReference>
<dbReference type="SUPFAM" id="SSF55874">
    <property type="entry name" value="ATPase domain of HSP90 chaperone/DNA topoisomerase II/histidine kinase"/>
    <property type="match status" value="1"/>
</dbReference>
<dbReference type="InterPro" id="IPR036890">
    <property type="entry name" value="HATPase_C_sf"/>
</dbReference>
<dbReference type="RefSeq" id="WP_052005861.1">
    <property type="nucleotide sequence ID" value="NZ_BMEG01000006.1"/>
</dbReference>
<keyword evidence="10" id="KW-1185">Reference proteome</keyword>
<dbReference type="InterPro" id="IPR001610">
    <property type="entry name" value="PAC"/>
</dbReference>
<sequence length="685" mass="74603">MPELDRCPVLILTPFGRDLAVAQALLESTSISSEGCADVPELAARLGDDVCCVVAADEALNGADLTALTHWVSSQPAWSDLQFIVLRQRSAGTDRRPMVARLTKALGNVAFVERPFHPTTFVSVIGTAVRGRHRQFEARARIRELHEGEARLLTALTAGNLGSWDLDLASLTLTASSTCKAIFGRGEHESFTYAELLASVHPEDQLRMQAAMKRSLDTGCDFAIEFRNVWPNGSVHWVDIRARVVRDDSDRVCQLVGVSSDITARKTSEDELLRLNESLEVKVKERTAQLEHAHQTVLAEIRQRERTEELLRQVQKLEMIGQLTGGIAHDFNNLLMAIMANLELVRKDVAPEERIGRLVEGALRGAQRGAALTQRLLTFARQQVLRVEPVQLTTLMHGMADLLERSISSTIELTVDTADELPYTMVDANQVELAILNLVVNARDAMPHGGKISIAVDDVHTSGDTELPAGHYVRIMVSDTGTGMDAATLAKATEPFFTTKEVGKGTGLGLSMIHGLARQLNGALHLESTPGEGTCASLWLPAYQHDAGDADVKRESLDDTSPDTLIERATILVVDDDPLISSSTAYLLQDLGQDVIEVNSGAAALEILRSGRAVDVLLTDYSMPRMTGLELAGAARALRPTLPVILATGYAELPEGPEAALPRLRKPYEQSQLLREIARAVSMGR</sequence>
<keyword evidence="3 4" id="KW-0597">Phosphoprotein</keyword>
<dbReference type="InterPro" id="IPR003661">
    <property type="entry name" value="HisK_dim/P_dom"/>
</dbReference>
<dbReference type="CDD" id="cd00082">
    <property type="entry name" value="HisKA"/>
    <property type="match status" value="1"/>
</dbReference>
<dbReference type="Gene3D" id="3.30.450.20">
    <property type="entry name" value="PAS domain"/>
    <property type="match status" value="1"/>
</dbReference>
<evidence type="ECO:0000256" key="3">
    <source>
        <dbReference type="ARBA" id="ARBA00022553"/>
    </source>
</evidence>
<dbReference type="InterPro" id="IPR011006">
    <property type="entry name" value="CheY-like_superfamily"/>
</dbReference>
<evidence type="ECO:0000256" key="1">
    <source>
        <dbReference type="ARBA" id="ARBA00000085"/>
    </source>
</evidence>
<dbReference type="SMART" id="SM00387">
    <property type="entry name" value="HATPase_c"/>
    <property type="match status" value="1"/>
</dbReference>
<dbReference type="Gene3D" id="3.40.50.2300">
    <property type="match status" value="1"/>
</dbReference>
<dbReference type="InterPro" id="IPR004358">
    <property type="entry name" value="Sig_transdc_His_kin-like_C"/>
</dbReference>
<evidence type="ECO:0000259" key="6">
    <source>
        <dbReference type="PROSITE" id="PS50110"/>
    </source>
</evidence>
<keyword evidence="9" id="KW-0808">Transferase</keyword>
<organism evidence="9 10">
    <name type="scientific">Caballeronia grimmiae</name>
    <dbReference type="NCBI Taxonomy" id="1071679"/>
    <lineage>
        <taxon>Bacteria</taxon>
        <taxon>Pseudomonadati</taxon>
        <taxon>Pseudomonadota</taxon>
        <taxon>Betaproteobacteria</taxon>
        <taxon>Burkholderiales</taxon>
        <taxon>Burkholderiaceae</taxon>
        <taxon>Caballeronia</taxon>
    </lineage>
</organism>
<dbReference type="InterPro" id="IPR003594">
    <property type="entry name" value="HATPase_dom"/>
</dbReference>
<dbReference type="Gene3D" id="2.10.70.100">
    <property type="match status" value="1"/>
</dbReference>
<dbReference type="PRINTS" id="PR00344">
    <property type="entry name" value="BCTRLSENSOR"/>
</dbReference>
<evidence type="ECO:0000259" key="8">
    <source>
        <dbReference type="PROSITE" id="PS50113"/>
    </source>
</evidence>
<dbReference type="InterPro" id="IPR005467">
    <property type="entry name" value="His_kinase_dom"/>
</dbReference>
<evidence type="ECO:0000259" key="5">
    <source>
        <dbReference type="PROSITE" id="PS50109"/>
    </source>
</evidence>
<reference evidence="10" key="1">
    <citation type="journal article" date="2019" name="Int. J. Syst. Evol. Microbiol.">
        <title>The Global Catalogue of Microorganisms (GCM) 10K type strain sequencing project: providing services to taxonomists for standard genome sequencing and annotation.</title>
        <authorList>
            <consortium name="The Broad Institute Genomics Platform"/>
            <consortium name="The Broad Institute Genome Sequencing Center for Infectious Disease"/>
            <person name="Wu L."/>
            <person name="Ma J."/>
        </authorList>
    </citation>
    <scope>NUCLEOTIDE SEQUENCE [LARGE SCALE GENOMIC DNA]</scope>
    <source>
        <strain evidence="10">CGMCC 1.11013</strain>
    </source>
</reference>
<feature type="modified residue" description="4-aspartylphosphate" evidence="4">
    <location>
        <position position="620"/>
    </location>
</feature>
<dbReference type="Pfam" id="PF00072">
    <property type="entry name" value="Response_reg"/>
    <property type="match status" value="1"/>
</dbReference>
<dbReference type="PROSITE" id="PS50110">
    <property type="entry name" value="RESPONSE_REGULATORY"/>
    <property type="match status" value="1"/>
</dbReference>
<dbReference type="SUPFAM" id="SSF47384">
    <property type="entry name" value="Homodimeric domain of signal transducing histidine kinase"/>
    <property type="match status" value="1"/>
</dbReference>
<evidence type="ECO:0000313" key="9">
    <source>
        <dbReference type="EMBL" id="GGD79440.1"/>
    </source>
</evidence>
<proteinExistence type="predicted"/>
<gene>
    <name evidence="9" type="ORF">GCM10010985_37500</name>
</gene>
<dbReference type="SMART" id="SM00086">
    <property type="entry name" value="PAC"/>
    <property type="match status" value="1"/>
</dbReference>
<dbReference type="Gene3D" id="1.10.287.130">
    <property type="match status" value="1"/>
</dbReference>
<dbReference type="InterPro" id="IPR036097">
    <property type="entry name" value="HisK_dim/P_sf"/>
</dbReference>
<dbReference type="InterPro" id="IPR013655">
    <property type="entry name" value="PAS_fold_3"/>
</dbReference>
<feature type="domain" description="PAC" evidence="8">
    <location>
        <begin position="222"/>
        <end position="274"/>
    </location>
</feature>
<dbReference type="SMART" id="SM00448">
    <property type="entry name" value="REC"/>
    <property type="match status" value="1"/>
</dbReference>
<keyword evidence="9" id="KW-0418">Kinase</keyword>
<dbReference type="Proteomes" id="UP000597138">
    <property type="component" value="Unassembled WGS sequence"/>
</dbReference>
<dbReference type="InterPro" id="IPR035965">
    <property type="entry name" value="PAS-like_dom_sf"/>
</dbReference>
<comment type="caution">
    <text evidence="9">The sequence shown here is derived from an EMBL/GenBank/DDBJ whole genome shotgun (WGS) entry which is preliminary data.</text>
</comment>
<dbReference type="SUPFAM" id="SSF55785">
    <property type="entry name" value="PYP-like sensor domain (PAS domain)"/>
    <property type="match status" value="1"/>
</dbReference>
<dbReference type="PANTHER" id="PTHR43065:SF42">
    <property type="entry name" value="TWO-COMPONENT SENSOR PPRA"/>
    <property type="match status" value="1"/>
</dbReference>
<dbReference type="Pfam" id="PF08447">
    <property type="entry name" value="PAS_3"/>
    <property type="match status" value="1"/>
</dbReference>
<dbReference type="SUPFAM" id="SSF52172">
    <property type="entry name" value="CheY-like"/>
    <property type="match status" value="1"/>
</dbReference>
<feature type="domain" description="Histidine kinase" evidence="5">
    <location>
        <begin position="326"/>
        <end position="544"/>
    </location>
</feature>
<dbReference type="NCBIfam" id="TIGR00229">
    <property type="entry name" value="sensory_box"/>
    <property type="match status" value="1"/>
</dbReference>
<dbReference type="CDD" id="cd00130">
    <property type="entry name" value="PAS"/>
    <property type="match status" value="1"/>
</dbReference>
<dbReference type="PANTHER" id="PTHR43065">
    <property type="entry name" value="SENSOR HISTIDINE KINASE"/>
    <property type="match status" value="1"/>
</dbReference>
<evidence type="ECO:0000313" key="10">
    <source>
        <dbReference type="Proteomes" id="UP000597138"/>
    </source>
</evidence>
<evidence type="ECO:0000259" key="7">
    <source>
        <dbReference type="PROSITE" id="PS50112"/>
    </source>
</evidence>
<dbReference type="InterPro" id="IPR000700">
    <property type="entry name" value="PAS-assoc_C"/>
</dbReference>
<feature type="domain" description="PAS" evidence="7">
    <location>
        <begin position="148"/>
        <end position="219"/>
    </location>
</feature>
<name>A0ABQ1RRU0_9BURK</name>
<evidence type="ECO:0000256" key="4">
    <source>
        <dbReference type="PROSITE-ProRule" id="PRU00169"/>
    </source>
</evidence>
<dbReference type="EC" id="2.7.13.3" evidence="2"/>
<dbReference type="SMART" id="SM00388">
    <property type="entry name" value="HisKA"/>
    <property type="match status" value="1"/>
</dbReference>
<dbReference type="PROSITE" id="PS50109">
    <property type="entry name" value="HIS_KIN"/>
    <property type="match status" value="1"/>
</dbReference>
<dbReference type="Pfam" id="PF00512">
    <property type="entry name" value="HisKA"/>
    <property type="match status" value="1"/>
</dbReference>
<dbReference type="PROSITE" id="PS50113">
    <property type="entry name" value="PAC"/>
    <property type="match status" value="1"/>
</dbReference>
<accession>A0ABQ1RRU0</accession>
<protein>
    <recommendedName>
        <fullName evidence="2">histidine kinase</fullName>
        <ecNumber evidence="2">2.7.13.3</ecNumber>
    </recommendedName>
</protein>
<dbReference type="EMBL" id="BMEG01000006">
    <property type="protein sequence ID" value="GGD79440.1"/>
    <property type="molecule type" value="Genomic_DNA"/>
</dbReference>
<dbReference type="Pfam" id="PF02518">
    <property type="entry name" value="HATPase_c"/>
    <property type="match status" value="1"/>
</dbReference>
<dbReference type="InterPro" id="IPR000014">
    <property type="entry name" value="PAS"/>
</dbReference>
<dbReference type="PROSITE" id="PS50112">
    <property type="entry name" value="PAS"/>
    <property type="match status" value="1"/>
</dbReference>
<evidence type="ECO:0000256" key="2">
    <source>
        <dbReference type="ARBA" id="ARBA00012438"/>
    </source>
</evidence>